<comment type="caution">
    <text evidence="5">The sequence shown here is derived from an EMBL/GenBank/DDBJ whole genome shotgun (WGS) entry which is preliminary data.</text>
</comment>
<dbReference type="InterPro" id="IPR050065">
    <property type="entry name" value="GlmU-like"/>
</dbReference>
<evidence type="ECO:0000313" key="6">
    <source>
        <dbReference type="Proteomes" id="UP000442714"/>
    </source>
</evidence>
<dbReference type="InterPro" id="IPR029044">
    <property type="entry name" value="Nucleotide-diphossugar_trans"/>
</dbReference>
<sequence>MEALILAAGLGSRIRDVAPCKPLTELDGLSLLEISVRQLASVGATRIVVSVGYQAEEIETALPAISARAAIPVEPRRVDDFHQPNGRSVITGSEEFDGDFLLVMADHIFSRDVLAALVSGPDAKDGAVLAIDRHTNSPLVDPEDATWVMTSDDGKIRHIGKSLTEYSAVDCGAFRVSPALPAAIRAAIRDGKPGSLSDGMQYLADAGRASTVDIGDAWWIDVDDASALALAREQIGEHLPELFGTLESA</sequence>
<dbReference type="Proteomes" id="UP000442714">
    <property type="component" value="Unassembled WGS sequence"/>
</dbReference>
<evidence type="ECO:0000256" key="2">
    <source>
        <dbReference type="ARBA" id="ARBA00022695"/>
    </source>
</evidence>
<evidence type="ECO:0000259" key="4">
    <source>
        <dbReference type="Pfam" id="PF12804"/>
    </source>
</evidence>
<name>A0A844ZSL0_9SPHN</name>
<gene>
    <name evidence="5" type="ORF">GRI41_08525</name>
</gene>
<organism evidence="5 6">
    <name type="scientific">Pontixanthobacter aquaemixtae</name>
    <dbReference type="NCBI Taxonomy" id="1958940"/>
    <lineage>
        <taxon>Bacteria</taxon>
        <taxon>Pseudomonadati</taxon>
        <taxon>Pseudomonadota</taxon>
        <taxon>Alphaproteobacteria</taxon>
        <taxon>Sphingomonadales</taxon>
        <taxon>Erythrobacteraceae</taxon>
        <taxon>Pontixanthobacter</taxon>
    </lineage>
</organism>
<dbReference type="Pfam" id="PF12804">
    <property type="entry name" value="NTP_transf_3"/>
    <property type="match status" value="1"/>
</dbReference>
<dbReference type="AlphaFoldDB" id="A0A844ZSL0"/>
<dbReference type="EMBL" id="WTYX01000001">
    <property type="protein sequence ID" value="MXO90863.1"/>
    <property type="molecule type" value="Genomic_DNA"/>
</dbReference>
<keyword evidence="2" id="KW-0548">Nucleotidyltransferase</keyword>
<keyword evidence="6" id="KW-1185">Reference proteome</keyword>
<proteinExistence type="predicted"/>
<dbReference type="GO" id="GO:0016779">
    <property type="term" value="F:nucleotidyltransferase activity"/>
    <property type="evidence" value="ECO:0007669"/>
    <property type="project" value="UniProtKB-KW"/>
</dbReference>
<dbReference type="InterPro" id="IPR025877">
    <property type="entry name" value="MobA-like_NTP_Trfase"/>
</dbReference>
<dbReference type="PANTHER" id="PTHR43584">
    <property type="entry name" value="NUCLEOTIDYL TRANSFERASE"/>
    <property type="match status" value="1"/>
</dbReference>
<evidence type="ECO:0000313" key="5">
    <source>
        <dbReference type="EMBL" id="MXO90863.1"/>
    </source>
</evidence>
<dbReference type="SUPFAM" id="SSF53448">
    <property type="entry name" value="Nucleotide-diphospho-sugar transferases"/>
    <property type="match status" value="1"/>
</dbReference>
<dbReference type="Gene3D" id="3.90.550.10">
    <property type="entry name" value="Spore Coat Polysaccharide Biosynthesis Protein SpsA, Chain A"/>
    <property type="match status" value="1"/>
</dbReference>
<reference evidence="5 6" key="1">
    <citation type="submission" date="2019-12" db="EMBL/GenBank/DDBJ databases">
        <title>Genomic-based taxomic classification of the family Erythrobacteraceae.</title>
        <authorList>
            <person name="Xu L."/>
        </authorList>
    </citation>
    <scope>NUCLEOTIDE SEQUENCE [LARGE SCALE GENOMIC DNA]</scope>
    <source>
        <strain evidence="5 6">KCTC 52763</strain>
    </source>
</reference>
<evidence type="ECO:0000256" key="3">
    <source>
        <dbReference type="ARBA" id="ARBA00022842"/>
    </source>
</evidence>
<keyword evidence="1 5" id="KW-0808">Transferase</keyword>
<keyword evidence="3" id="KW-0460">Magnesium</keyword>
<evidence type="ECO:0000256" key="1">
    <source>
        <dbReference type="ARBA" id="ARBA00022679"/>
    </source>
</evidence>
<accession>A0A844ZSL0</accession>
<feature type="domain" description="MobA-like NTP transferase" evidence="4">
    <location>
        <begin position="3"/>
        <end position="139"/>
    </location>
</feature>
<protein>
    <submittedName>
        <fullName evidence="5">NTP transferase domain-containing protein</fullName>
    </submittedName>
</protein>
<dbReference type="PANTHER" id="PTHR43584:SF8">
    <property type="entry name" value="N-ACETYLMURAMATE ALPHA-1-PHOSPHATE URIDYLYLTRANSFERASE"/>
    <property type="match status" value="1"/>
</dbReference>
<dbReference type="OrthoDB" id="9814110at2"/>
<dbReference type="RefSeq" id="WP_160604450.1">
    <property type="nucleotide sequence ID" value="NZ_WTYX01000001.1"/>
</dbReference>